<evidence type="ECO:0000313" key="4">
    <source>
        <dbReference type="Proteomes" id="UP000218287"/>
    </source>
</evidence>
<keyword evidence="2" id="KW-0812">Transmembrane</keyword>
<protein>
    <submittedName>
        <fullName evidence="3">Uncharacterized protein</fullName>
    </submittedName>
</protein>
<organism evidence="3 4">
    <name type="scientific">Anabaenopsis circularis NIES-21</name>
    <dbReference type="NCBI Taxonomy" id="1085406"/>
    <lineage>
        <taxon>Bacteria</taxon>
        <taxon>Bacillati</taxon>
        <taxon>Cyanobacteriota</taxon>
        <taxon>Cyanophyceae</taxon>
        <taxon>Nostocales</taxon>
        <taxon>Nodulariaceae</taxon>
        <taxon>Anabaenopsis</taxon>
    </lineage>
</organism>
<keyword evidence="4" id="KW-1185">Reference proteome</keyword>
<dbReference type="OrthoDB" id="515212at2"/>
<proteinExistence type="predicted"/>
<keyword evidence="2" id="KW-0472">Membrane</keyword>
<feature type="transmembrane region" description="Helical" evidence="2">
    <location>
        <begin position="51"/>
        <end position="67"/>
    </location>
</feature>
<evidence type="ECO:0000313" key="3">
    <source>
        <dbReference type="EMBL" id="BAY17612.1"/>
    </source>
</evidence>
<feature type="transmembrane region" description="Helical" evidence="2">
    <location>
        <begin position="20"/>
        <end position="39"/>
    </location>
</feature>
<feature type="region of interest" description="Disordered" evidence="1">
    <location>
        <begin position="89"/>
        <end position="115"/>
    </location>
</feature>
<keyword evidence="2" id="KW-1133">Transmembrane helix</keyword>
<evidence type="ECO:0000256" key="2">
    <source>
        <dbReference type="SAM" id="Phobius"/>
    </source>
</evidence>
<sequence length="115" mass="12636">MADSSNTSRNQLRQNFDQNAWRFGVQVVFSAVVLGLCIVQLVSKPSNDQNTALYWGGVTSVLAYWLPSPGQNREDKEPMTINTRTFTATETNGQGQNDHILAQGNSTTVTTDAQN</sequence>
<name>A0A1Z4GJG3_9CYAN</name>
<accession>A0A1Z4GJG3</accession>
<dbReference type="AlphaFoldDB" id="A0A1Z4GJG3"/>
<reference evidence="3 4" key="1">
    <citation type="submission" date="2017-06" db="EMBL/GenBank/DDBJ databases">
        <title>Genome sequencing of cyanobaciteial culture collection at National Institute for Environmental Studies (NIES).</title>
        <authorList>
            <person name="Hirose Y."/>
            <person name="Shimura Y."/>
            <person name="Fujisawa T."/>
            <person name="Nakamura Y."/>
            <person name="Kawachi M."/>
        </authorList>
    </citation>
    <scope>NUCLEOTIDE SEQUENCE [LARGE SCALE GENOMIC DNA]</scope>
    <source>
        <strain evidence="3 4">NIES-21</strain>
    </source>
</reference>
<dbReference type="EMBL" id="AP018174">
    <property type="protein sequence ID" value="BAY17612.1"/>
    <property type="molecule type" value="Genomic_DNA"/>
</dbReference>
<dbReference type="Proteomes" id="UP000218287">
    <property type="component" value="Chromosome"/>
</dbReference>
<gene>
    <name evidence="3" type="ORF">NIES21_34520</name>
</gene>
<evidence type="ECO:0000256" key="1">
    <source>
        <dbReference type="SAM" id="MobiDB-lite"/>
    </source>
</evidence>